<sequence>MLYQTHTLDLAQPCTFAHHPMFRLAAGGEVSTGPLKCVRTFAAPTAEGHALYHPGQVTSGDVLETSAGPRPWRQYPDQTCEDFLAIVHRPGLAWTALRRHGEGDTLLLLKRSEQLPLTCLWMSNGGRQSSPWNGCHGGVLGIEDAICAGADGFAAALSGATDLSEDHVPLALPPGRHVIPHAILRIPEALTVTDVTLDDALRVQTTEGPHTVPFAPEHFQ</sequence>
<organism evidence="1 2">
    <name type="scientific">Jannaschia pagri</name>
    <dbReference type="NCBI Taxonomy" id="2829797"/>
    <lineage>
        <taxon>Bacteria</taxon>
        <taxon>Pseudomonadati</taxon>
        <taxon>Pseudomonadota</taxon>
        <taxon>Alphaproteobacteria</taxon>
        <taxon>Rhodobacterales</taxon>
        <taxon>Roseobacteraceae</taxon>
        <taxon>Jannaschia</taxon>
    </lineage>
</organism>
<name>A0ABQ4NP72_9RHOB</name>
<dbReference type="EMBL" id="BPFH01000005">
    <property type="protein sequence ID" value="GIT96214.1"/>
    <property type="molecule type" value="Genomic_DNA"/>
</dbReference>
<accession>A0ABQ4NP72</accession>
<gene>
    <name evidence="1" type="ORF">JANAI62_28370</name>
</gene>
<protein>
    <submittedName>
        <fullName evidence="1">Uncharacterized protein</fullName>
    </submittedName>
</protein>
<keyword evidence="2" id="KW-1185">Reference proteome</keyword>
<proteinExistence type="predicted"/>
<reference evidence="1 2" key="1">
    <citation type="submission" date="2021-05" db="EMBL/GenBank/DDBJ databases">
        <title>Bacteria Genome sequencing.</title>
        <authorList>
            <person name="Takabe Y."/>
            <person name="Nakajima Y."/>
            <person name="Suzuki S."/>
            <person name="Shiozaki T."/>
        </authorList>
    </citation>
    <scope>NUCLEOTIDE SEQUENCE [LARGE SCALE GENOMIC DNA]</scope>
    <source>
        <strain evidence="1 2">AI_62</strain>
    </source>
</reference>
<evidence type="ECO:0000313" key="1">
    <source>
        <dbReference type="EMBL" id="GIT96214.1"/>
    </source>
</evidence>
<comment type="caution">
    <text evidence="1">The sequence shown here is derived from an EMBL/GenBank/DDBJ whole genome shotgun (WGS) entry which is preliminary data.</text>
</comment>
<evidence type="ECO:0000313" key="2">
    <source>
        <dbReference type="Proteomes" id="UP000786693"/>
    </source>
</evidence>
<dbReference type="Proteomes" id="UP000786693">
    <property type="component" value="Unassembled WGS sequence"/>
</dbReference>